<evidence type="ECO:0000256" key="8">
    <source>
        <dbReference type="ARBA" id="ARBA00022741"/>
    </source>
</evidence>
<keyword evidence="9 14" id="KW-0067">ATP-binding</keyword>
<keyword evidence="17" id="KW-1185">Reference proteome</keyword>
<sequence length="603" mass="64856">MLPVQSVVRLIACGSVDDGKSSLIGRLVHDTGAVPSDQLLALGPAPDLSLLVDGLAAEREQGITIDVAWRFLDVGGRRFILADTPGHEQYTRNMATAASTADAAIVLVDVRKGVLTQTRRHTRLLALLGVRRILLAVNKMDLADWSRPAFDAVTADYRAFAADLGLTDVTAVPISATLGDNLGAGSPHTPWHDGGTVVDWLRQAPTADAAPAPFRMPVQSAVRTDDFRGFQGRIVSGSIRPGDAVRVLPSAAPARIERIAAFDGDLEEARAGQSVTLTLDRPVDVSRGDLLACNEAPPEVADRFEAHLVWMSGRPLLPGRSYGLKLGSTTVAARVSDIRHRINVDTGDALAARTLELNDIGLVHLTLDAPVPFEPYEVSRDLGGFILIDRMTEETAGAGMIRFALRRSTTVRPQPIAIDRAERATQKGQRPLVVWFTGLSGAGKSTIANLVEQRLFADGVHSTLLDGDNIRRGLNSDLGFTDADRVENIRRVAEVVRLMTDAGLIVLAAFISPFRAERQMARELMAPGEFLEVHVDAPLDVVEARDIKGLYAQARSGGLANFTGIDSPYEPPEAPDLRIDAVADTPDQAADRVMALIRAALLR</sequence>
<comment type="pathway">
    <text evidence="14">Sulfur metabolism; hydrogen sulfide biosynthesis; sulfite from sulfate: step 2/3.</text>
</comment>
<dbReference type="EC" id="2.7.1.25" evidence="14"/>
<dbReference type="SUPFAM" id="SSF52540">
    <property type="entry name" value="P-loop containing nucleoside triphosphate hydrolases"/>
    <property type="match status" value="2"/>
</dbReference>
<comment type="caution">
    <text evidence="16">The sequence shown here is derived from an EMBL/GenBank/DDBJ whole genome shotgun (WGS) entry which is preliminary data.</text>
</comment>
<dbReference type="Pfam" id="PF22594">
    <property type="entry name" value="GTP-eEF1A_C"/>
    <property type="match status" value="1"/>
</dbReference>
<dbReference type="InterPro" id="IPR031157">
    <property type="entry name" value="G_TR_CS"/>
</dbReference>
<protein>
    <recommendedName>
        <fullName evidence="14">Adenylyl-sulfate kinase</fullName>
        <ecNumber evidence="14">2.7.1.25</ecNumber>
    </recommendedName>
    <alternativeName>
        <fullName evidence="14">APS kinase</fullName>
    </alternativeName>
    <alternativeName>
        <fullName evidence="14">ATP adenosine-5'-phosphosulfate 3'-phosphotransferase</fullName>
    </alternativeName>
    <alternativeName>
        <fullName evidence="14">Adenosine-5'-phosphosulfate kinase</fullName>
    </alternativeName>
</protein>
<organism evidence="16 17">
    <name type="scientific">Brevundimonas lenta</name>
    <dbReference type="NCBI Taxonomy" id="424796"/>
    <lineage>
        <taxon>Bacteria</taxon>
        <taxon>Pseudomonadati</taxon>
        <taxon>Pseudomonadota</taxon>
        <taxon>Alphaproteobacteria</taxon>
        <taxon>Caulobacterales</taxon>
        <taxon>Caulobacteraceae</taxon>
        <taxon>Brevundimonas</taxon>
    </lineage>
</organism>
<dbReference type="InterPro" id="IPR044139">
    <property type="entry name" value="CysN_NoDQ_III"/>
</dbReference>
<comment type="similarity">
    <text evidence="14">Belongs to the APS kinase family.</text>
</comment>
<dbReference type="InterPro" id="IPR002891">
    <property type="entry name" value="APS"/>
</dbReference>
<keyword evidence="11" id="KW-0511">Multifunctional enzyme</keyword>
<dbReference type="InterPro" id="IPR000795">
    <property type="entry name" value="T_Tr_GTP-bd_dom"/>
</dbReference>
<dbReference type="NCBIfam" id="TIGR00455">
    <property type="entry name" value="apsK"/>
    <property type="match status" value="1"/>
</dbReference>
<comment type="similarity">
    <text evidence="4">In the N-terminal section; belongs to the TRAFAC class translation factor GTPase superfamily. Classic translation factor GTPase family. CysN/NodQ subfamily.</text>
</comment>
<dbReference type="NCBIfam" id="NF004035">
    <property type="entry name" value="PRK05506.1"/>
    <property type="match status" value="1"/>
</dbReference>
<dbReference type="Pfam" id="PF01583">
    <property type="entry name" value="APS_kinase"/>
    <property type="match status" value="1"/>
</dbReference>
<gene>
    <name evidence="14" type="primary">cysC</name>
    <name evidence="16" type="ORF">GGR12_002497</name>
</gene>
<feature type="binding site" evidence="14">
    <location>
        <begin position="438"/>
        <end position="445"/>
    </location>
    <ligand>
        <name>ATP</name>
        <dbReference type="ChEBI" id="CHEBI:30616"/>
    </ligand>
</feature>
<dbReference type="PROSITE" id="PS51722">
    <property type="entry name" value="G_TR_2"/>
    <property type="match status" value="1"/>
</dbReference>
<evidence type="ECO:0000256" key="4">
    <source>
        <dbReference type="ARBA" id="ARBA00007237"/>
    </source>
</evidence>
<dbReference type="RefSeq" id="WP_183204707.1">
    <property type="nucleotide sequence ID" value="NZ_BAAAER010000007.1"/>
</dbReference>
<dbReference type="SUPFAM" id="SSF50447">
    <property type="entry name" value="Translation proteins"/>
    <property type="match status" value="1"/>
</dbReference>
<dbReference type="GO" id="GO:0005524">
    <property type="term" value="F:ATP binding"/>
    <property type="evidence" value="ECO:0007669"/>
    <property type="project" value="UniProtKB-UniRule"/>
</dbReference>
<dbReference type="GO" id="GO:0004020">
    <property type="term" value="F:adenylylsulfate kinase activity"/>
    <property type="evidence" value="ECO:0007669"/>
    <property type="project" value="UniProtKB-UniRule"/>
</dbReference>
<dbReference type="AlphaFoldDB" id="A0A7W6JEH5"/>
<dbReference type="InterPro" id="IPR054696">
    <property type="entry name" value="GTP-eEF1A_C"/>
</dbReference>
<dbReference type="CDD" id="cd02027">
    <property type="entry name" value="APSK"/>
    <property type="match status" value="1"/>
</dbReference>
<dbReference type="Proteomes" id="UP000529946">
    <property type="component" value="Unassembled WGS sequence"/>
</dbReference>
<keyword evidence="6 14" id="KW-0808">Transferase</keyword>
<comment type="catalytic activity">
    <reaction evidence="1 14">
        <text>adenosine 5'-phosphosulfate + ATP = 3'-phosphoadenylyl sulfate + ADP + H(+)</text>
        <dbReference type="Rhea" id="RHEA:24152"/>
        <dbReference type="ChEBI" id="CHEBI:15378"/>
        <dbReference type="ChEBI" id="CHEBI:30616"/>
        <dbReference type="ChEBI" id="CHEBI:58243"/>
        <dbReference type="ChEBI" id="CHEBI:58339"/>
        <dbReference type="ChEBI" id="CHEBI:456216"/>
        <dbReference type="EC" id="2.7.1.25"/>
    </reaction>
</comment>
<dbReference type="HAMAP" id="MF_00065">
    <property type="entry name" value="Adenylyl_sulf_kinase"/>
    <property type="match status" value="1"/>
</dbReference>
<evidence type="ECO:0000256" key="11">
    <source>
        <dbReference type="ARBA" id="ARBA00023268"/>
    </source>
</evidence>
<dbReference type="GO" id="GO:0000103">
    <property type="term" value="P:sulfate assimilation"/>
    <property type="evidence" value="ECO:0007669"/>
    <property type="project" value="UniProtKB-UniRule"/>
</dbReference>
<evidence type="ECO:0000256" key="2">
    <source>
        <dbReference type="ARBA" id="ARBA00002357"/>
    </source>
</evidence>
<evidence type="ECO:0000256" key="3">
    <source>
        <dbReference type="ARBA" id="ARBA00005438"/>
    </source>
</evidence>
<dbReference type="NCBIfam" id="NF003013">
    <property type="entry name" value="PRK03846.1"/>
    <property type="match status" value="1"/>
</dbReference>
<proteinExistence type="inferred from homology"/>
<evidence type="ECO:0000259" key="15">
    <source>
        <dbReference type="PROSITE" id="PS51722"/>
    </source>
</evidence>
<comment type="similarity">
    <text evidence="3">In the C-terminal section; belongs to the APS kinase family.</text>
</comment>
<dbReference type="PROSITE" id="PS00301">
    <property type="entry name" value="G_TR_1"/>
    <property type="match status" value="1"/>
</dbReference>
<dbReference type="InterPro" id="IPR009000">
    <property type="entry name" value="Transl_B-barrel_sf"/>
</dbReference>
<evidence type="ECO:0000256" key="13">
    <source>
        <dbReference type="ARBA" id="ARBA00049370"/>
    </source>
</evidence>
<dbReference type="InterPro" id="IPR009001">
    <property type="entry name" value="Transl_elong_EF1A/Init_IF2_C"/>
</dbReference>
<comment type="function">
    <text evidence="12">Proposed to provide activated sulfate for transfer to Nod factor. ATP sulfurylase may be the GTPase, regulating ATP sulfurylase activity.</text>
</comment>
<name>A0A7W6JEH5_9CAUL</name>
<comment type="function">
    <text evidence="14">Catalyzes the synthesis of activated sulfate.</text>
</comment>
<dbReference type="Gene3D" id="2.40.30.10">
    <property type="entry name" value="Translation factors"/>
    <property type="match status" value="2"/>
</dbReference>
<evidence type="ECO:0000313" key="17">
    <source>
        <dbReference type="Proteomes" id="UP000529946"/>
    </source>
</evidence>
<keyword evidence="10" id="KW-0342">GTP-binding</keyword>
<feature type="domain" description="Tr-type G" evidence="15">
    <location>
        <begin position="5"/>
        <end position="212"/>
    </location>
</feature>
<evidence type="ECO:0000256" key="12">
    <source>
        <dbReference type="ARBA" id="ARBA00024872"/>
    </source>
</evidence>
<dbReference type="UniPathway" id="UPA00140">
    <property type="reaction ID" value="UER00205"/>
</dbReference>
<evidence type="ECO:0000256" key="6">
    <source>
        <dbReference type="ARBA" id="ARBA00022679"/>
    </source>
</evidence>
<evidence type="ECO:0000256" key="5">
    <source>
        <dbReference type="ARBA" id="ARBA00011760"/>
    </source>
</evidence>
<dbReference type="InterPro" id="IPR004161">
    <property type="entry name" value="EFTu-like_2"/>
</dbReference>
<dbReference type="GO" id="GO:0004781">
    <property type="term" value="F:sulfate adenylyltransferase (ATP) activity"/>
    <property type="evidence" value="ECO:0007669"/>
    <property type="project" value="UniProtKB-EC"/>
</dbReference>
<keyword evidence="14" id="KW-0418">Kinase</keyword>
<feature type="active site" description="Phosphoserine intermediate" evidence="14">
    <location>
        <position position="512"/>
    </location>
</feature>
<dbReference type="NCBIfam" id="TIGR02034">
    <property type="entry name" value="CysN"/>
    <property type="match status" value="1"/>
</dbReference>
<dbReference type="InterPro" id="IPR011779">
    <property type="entry name" value="SO4_adenylTrfase_lsu"/>
</dbReference>
<dbReference type="InterPro" id="IPR027417">
    <property type="entry name" value="P-loop_NTPase"/>
</dbReference>
<dbReference type="EMBL" id="JACIDM010000002">
    <property type="protein sequence ID" value="MBB4083631.1"/>
    <property type="molecule type" value="Genomic_DNA"/>
</dbReference>
<accession>A0A7W6JEH5</accession>
<comment type="catalytic activity">
    <reaction evidence="13">
        <text>sulfate + ATP + H(+) = adenosine 5'-phosphosulfate + diphosphate</text>
        <dbReference type="Rhea" id="RHEA:18133"/>
        <dbReference type="ChEBI" id="CHEBI:15378"/>
        <dbReference type="ChEBI" id="CHEBI:16189"/>
        <dbReference type="ChEBI" id="CHEBI:30616"/>
        <dbReference type="ChEBI" id="CHEBI:33019"/>
        <dbReference type="ChEBI" id="CHEBI:58243"/>
        <dbReference type="EC" id="2.7.7.4"/>
    </reaction>
</comment>
<keyword evidence="14" id="KW-0597">Phosphoprotein</keyword>
<evidence type="ECO:0000256" key="7">
    <source>
        <dbReference type="ARBA" id="ARBA00022695"/>
    </source>
</evidence>
<dbReference type="Gene3D" id="3.40.50.300">
    <property type="entry name" value="P-loop containing nucleotide triphosphate hydrolases"/>
    <property type="match status" value="2"/>
</dbReference>
<dbReference type="CDD" id="cd03695">
    <property type="entry name" value="CysN_NodQ_II"/>
    <property type="match status" value="1"/>
</dbReference>
<keyword evidence="8 14" id="KW-0547">Nucleotide-binding</keyword>
<dbReference type="SUPFAM" id="SSF50465">
    <property type="entry name" value="EF-Tu/eEF-1alpha/eIF2-gamma C-terminal domain"/>
    <property type="match status" value="1"/>
</dbReference>
<comment type="subunit">
    <text evidence="5">Sulfate-activating enzymes, NodP and NodQ, may be physically associated.</text>
</comment>
<dbReference type="InterPro" id="IPR059117">
    <property type="entry name" value="APS_kinase_dom"/>
</dbReference>
<dbReference type="Pfam" id="PF00009">
    <property type="entry name" value="GTP_EFTU"/>
    <property type="match status" value="1"/>
</dbReference>
<dbReference type="CDD" id="cd04095">
    <property type="entry name" value="CysN_NoDQ_III"/>
    <property type="match status" value="1"/>
</dbReference>
<reference evidence="16 17" key="1">
    <citation type="submission" date="2020-08" db="EMBL/GenBank/DDBJ databases">
        <title>Genomic Encyclopedia of Type Strains, Phase IV (KMG-IV): sequencing the most valuable type-strain genomes for metagenomic binning, comparative biology and taxonomic classification.</title>
        <authorList>
            <person name="Goeker M."/>
        </authorList>
    </citation>
    <scope>NUCLEOTIDE SEQUENCE [LARGE SCALE GENOMIC DNA]</scope>
    <source>
        <strain evidence="16 17">DSM 23960</strain>
    </source>
</reference>
<comment type="function">
    <text evidence="2">APS kinase catalyzes the synthesis of activated sulfate.</text>
</comment>
<evidence type="ECO:0000256" key="1">
    <source>
        <dbReference type="ARBA" id="ARBA00001823"/>
    </source>
</evidence>
<dbReference type="GO" id="GO:0003924">
    <property type="term" value="F:GTPase activity"/>
    <property type="evidence" value="ECO:0007669"/>
    <property type="project" value="InterPro"/>
</dbReference>
<dbReference type="PRINTS" id="PR00315">
    <property type="entry name" value="ELONGATNFCT"/>
</dbReference>
<dbReference type="InterPro" id="IPR050100">
    <property type="entry name" value="TRAFAC_GTPase_members"/>
</dbReference>
<evidence type="ECO:0000256" key="10">
    <source>
        <dbReference type="ARBA" id="ARBA00023134"/>
    </source>
</evidence>
<dbReference type="InterPro" id="IPR044138">
    <property type="entry name" value="CysN_II"/>
</dbReference>
<dbReference type="Pfam" id="PF03144">
    <property type="entry name" value="GTP_EFTU_D2"/>
    <property type="match status" value="1"/>
</dbReference>
<evidence type="ECO:0000256" key="9">
    <source>
        <dbReference type="ARBA" id="ARBA00022840"/>
    </source>
</evidence>
<dbReference type="GO" id="GO:0005525">
    <property type="term" value="F:GTP binding"/>
    <property type="evidence" value="ECO:0007669"/>
    <property type="project" value="UniProtKB-KW"/>
</dbReference>
<keyword evidence="7 16" id="KW-0548">Nucleotidyltransferase</keyword>
<evidence type="ECO:0000256" key="14">
    <source>
        <dbReference type="HAMAP-Rule" id="MF_00065"/>
    </source>
</evidence>
<evidence type="ECO:0000313" key="16">
    <source>
        <dbReference type="EMBL" id="MBB4083631.1"/>
    </source>
</evidence>
<dbReference type="GO" id="GO:0070814">
    <property type="term" value="P:hydrogen sulfide biosynthetic process"/>
    <property type="evidence" value="ECO:0007669"/>
    <property type="project" value="UniProtKB-UniRule"/>
</dbReference>
<dbReference type="PANTHER" id="PTHR23115">
    <property type="entry name" value="TRANSLATION FACTOR"/>
    <property type="match status" value="1"/>
</dbReference>